<accession>A0A4S3B228</accession>
<dbReference type="OrthoDB" id="2142440at2"/>
<comment type="caution">
    <text evidence="2">The sequence shown here is derived from an EMBL/GenBank/DDBJ whole genome shotgun (WGS) entry which is preliminary data.</text>
</comment>
<keyword evidence="3" id="KW-1185">Reference proteome</keyword>
<dbReference type="RefSeq" id="WP_136136992.1">
    <property type="nucleotide sequence ID" value="NZ_SDGV01000016.1"/>
</dbReference>
<keyword evidence="1" id="KW-0472">Membrane</keyword>
<dbReference type="AlphaFoldDB" id="A0A4S3B228"/>
<feature type="transmembrane region" description="Helical" evidence="1">
    <location>
        <begin position="147"/>
        <end position="169"/>
    </location>
</feature>
<feature type="transmembrane region" description="Helical" evidence="1">
    <location>
        <begin position="113"/>
        <end position="135"/>
    </location>
</feature>
<feature type="transmembrane region" description="Helical" evidence="1">
    <location>
        <begin position="36"/>
        <end position="56"/>
    </location>
</feature>
<organism evidence="2 3">
    <name type="scientific">Vagococcus silagei</name>
    <dbReference type="NCBI Taxonomy" id="2508885"/>
    <lineage>
        <taxon>Bacteria</taxon>
        <taxon>Bacillati</taxon>
        <taxon>Bacillota</taxon>
        <taxon>Bacilli</taxon>
        <taxon>Lactobacillales</taxon>
        <taxon>Enterococcaceae</taxon>
        <taxon>Vagococcus</taxon>
    </lineage>
</organism>
<dbReference type="Pfam" id="PF11683">
    <property type="entry name" value="DUF3278"/>
    <property type="match status" value="1"/>
</dbReference>
<keyword evidence="1" id="KW-1133">Transmembrane helix</keyword>
<dbReference type="Proteomes" id="UP000310506">
    <property type="component" value="Unassembled WGS sequence"/>
</dbReference>
<dbReference type="EMBL" id="SDGV01000016">
    <property type="protein sequence ID" value="THB61111.1"/>
    <property type="molecule type" value="Genomic_DNA"/>
</dbReference>
<protein>
    <submittedName>
        <fullName evidence="2">DUF3278 domain-containing protein</fullName>
    </submittedName>
</protein>
<evidence type="ECO:0000313" key="3">
    <source>
        <dbReference type="Proteomes" id="UP000310506"/>
    </source>
</evidence>
<sequence length="177" mass="19855">MNKKETVSEKVFKRFYGISGVLDEYKRGEINRIGNNAFIILFFYSLLSNFIATLFATRFLEITLWTLIVSNLILVVFVLGGYVILAVGNLNLTVEEVEVDKVLKTRKQVIKKGVRQGLSFGIGMHLLTALTTVVSEGESIREGLFSFPHIISSLLAGLFFGVTMTVVMLNRVKKIEE</sequence>
<gene>
    <name evidence="2" type="ORF">ESZ54_07185</name>
</gene>
<reference evidence="2 3" key="1">
    <citation type="submission" date="2019-01" db="EMBL/GenBank/DDBJ databases">
        <title>Vagococcus silagei sp. nov. isolated from brewer's grain.</title>
        <authorList>
            <person name="Guu J.-R."/>
        </authorList>
    </citation>
    <scope>NUCLEOTIDE SEQUENCE [LARGE SCALE GENOMIC DNA]</scope>
    <source>
        <strain evidence="2 3">2B-2</strain>
    </source>
</reference>
<evidence type="ECO:0000313" key="2">
    <source>
        <dbReference type="EMBL" id="THB61111.1"/>
    </source>
</evidence>
<dbReference type="InterPro" id="IPR021697">
    <property type="entry name" value="DUF3278"/>
</dbReference>
<evidence type="ECO:0000256" key="1">
    <source>
        <dbReference type="SAM" id="Phobius"/>
    </source>
</evidence>
<name>A0A4S3B228_9ENTE</name>
<proteinExistence type="predicted"/>
<feature type="transmembrane region" description="Helical" evidence="1">
    <location>
        <begin position="62"/>
        <end position="92"/>
    </location>
</feature>
<keyword evidence="1" id="KW-0812">Transmembrane</keyword>